<keyword evidence="1" id="KW-1133">Transmembrane helix</keyword>
<feature type="domain" description="HD-GYP" evidence="3">
    <location>
        <begin position="250"/>
        <end position="445"/>
    </location>
</feature>
<dbReference type="RefSeq" id="WP_074717818.1">
    <property type="nucleotide sequence ID" value="NZ_FNWV01000009.1"/>
</dbReference>
<dbReference type="CDD" id="cd00077">
    <property type="entry name" value="HDc"/>
    <property type="match status" value="1"/>
</dbReference>
<dbReference type="PANTHER" id="PTHR43155">
    <property type="entry name" value="CYCLIC DI-GMP PHOSPHODIESTERASE PA4108-RELATED"/>
    <property type="match status" value="1"/>
</dbReference>
<name>A0A1H6KLM1_RUMFL</name>
<dbReference type="InterPro" id="IPR037522">
    <property type="entry name" value="HD_GYP_dom"/>
</dbReference>
<dbReference type="Pfam" id="PF13487">
    <property type="entry name" value="HD_5"/>
    <property type="match status" value="1"/>
</dbReference>
<evidence type="ECO:0000313" key="4">
    <source>
        <dbReference type="EMBL" id="SEH74628.1"/>
    </source>
</evidence>
<accession>A0A1H6KLM1</accession>
<organism evidence="4 5">
    <name type="scientific">Ruminococcus flavefaciens</name>
    <dbReference type="NCBI Taxonomy" id="1265"/>
    <lineage>
        <taxon>Bacteria</taxon>
        <taxon>Bacillati</taxon>
        <taxon>Bacillota</taxon>
        <taxon>Clostridia</taxon>
        <taxon>Eubacteriales</taxon>
        <taxon>Oscillospiraceae</taxon>
        <taxon>Ruminococcus</taxon>
    </lineage>
</organism>
<sequence length="801" mass="90927">MQAVIDLLKEYQVDIMFTLSAICGLLALFVVITKTLVPSRKYILLSLELCAMFLLIFDILSYYYRGNTGTTGFYMVRISNFLVFALTIGIIFIFTLYLINIYIHEGKYEKPPFRLKLSCLISVIGWIMLIISQFTDFYYRFDKFNRYERTSGFAVCYLIPLIILILDMSVIIENYKRIGKLMRISILLFSIVPLISSIIQIYTYGVSLINITLVGLVVLIYIFSLLDTNKMIERANKQELEIVRQEQKNMHKLFEQTATALANAIDAKDKYTHGHSRRVAMYSVKIAKSAGKKEKECEEIYFAALLHDVGKIGIKDSIINKEGRLTDEEYGAIKTHPVIGMQILSSISQSPYLSIGAHYHHERYDGHGYPAGLKGEDIPDIARIIAVADAYDAMTSKRSYRDPIPQQLVREEFVKGLGTQFDPNYGRIMLHLIDLDSEYMMKESEDASEGDAIGTLLCGPYRTTRSDGILLNNGIVHIHLTSQMTDERNEENIPSFVLFDSLDGRIHDSERKRKDLLYHEYATIHADGIAEQAGVRNIRTKTNETAGAAAEKKTMLRGEKVDFDIEAMRYKDHALIRISNRFRFHEVIIALPDSTRFCYLSITGKNCTIDDVEVSKTGETIGSGYIPRIAEEITYIDALQGDIPNVQIDGWRSESSEGVELTDGMRISFHTMSLPTARLVWHCPFAVIYTSSDGLVNGKDYRELTVVRLDGEGWEEDDHVDNHMLVNKLDSFTNWNDFKEQNKAGQDCELLFHVKKGQIGISTEFCGLSIHSVTNVTDEIPKLFVALTGDQCAITNICIKR</sequence>
<feature type="transmembrane region" description="Helical" evidence="1">
    <location>
        <begin position="184"/>
        <end position="202"/>
    </location>
</feature>
<evidence type="ECO:0000259" key="2">
    <source>
        <dbReference type="PROSITE" id="PS51831"/>
    </source>
</evidence>
<dbReference type="PROSITE" id="PS51831">
    <property type="entry name" value="HD"/>
    <property type="match status" value="1"/>
</dbReference>
<dbReference type="AlphaFoldDB" id="A0A1H6KLM1"/>
<feature type="transmembrane region" description="Helical" evidence="1">
    <location>
        <begin position="152"/>
        <end position="172"/>
    </location>
</feature>
<feature type="transmembrane region" description="Helical" evidence="1">
    <location>
        <begin position="208"/>
        <end position="226"/>
    </location>
</feature>
<evidence type="ECO:0000256" key="1">
    <source>
        <dbReference type="SAM" id="Phobius"/>
    </source>
</evidence>
<feature type="transmembrane region" description="Helical" evidence="1">
    <location>
        <begin position="15"/>
        <end position="32"/>
    </location>
</feature>
<feature type="transmembrane region" description="Helical" evidence="1">
    <location>
        <begin position="44"/>
        <end position="64"/>
    </location>
</feature>
<dbReference type="PANTHER" id="PTHR43155:SF2">
    <property type="entry name" value="CYCLIC DI-GMP PHOSPHODIESTERASE PA4108"/>
    <property type="match status" value="1"/>
</dbReference>
<dbReference type="SUPFAM" id="SSF109604">
    <property type="entry name" value="HD-domain/PDEase-like"/>
    <property type="match status" value="1"/>
</dbReference>
<dbReference type="Proteomes" id="UP000183190">
    <property type="component" value="Unassembled WGS sequence"/>
</dbReference>
<feature type="domain" description="HD" evidence="2">
    <location>
        <begin position="272"/>
        <end position="394"/>
    </location>
</feature>
<feature type="transmembrane region" description="Helical" evidence="1">
    <location>
        <begin position="115"/>
        <end position="132"/>
    </location>
</feature>
<dbReference type="PROSITE" id="PS51832">
    <property type="entry name" value="HD_GYP"/>
    <property type="match status" value="1"/>
</dbReference>
<keyword evidence="1" id="KW-0472">Membrane</keyword>
<keyword evidence="1" id="KW-0812">Transmembrane</keyword>
<protein>
    <submittedName>
        <fullName evidence="4">HD domain-containing protein</fullName>
    </submittedName>
</protein>
<reference evidence="4 5" key="1">
    <citation type="submission" date="2016-10" db="EMBL/GenBank/DDBJ databases">
        <authorList>
            <person name="de Groot N.N."/>
        </authorList>
    </citation>
    <scope>NUCLEOTIDE SEQUENCE [LARGE SCALE GENOMIC DNA]</scope>
    <source>
        <strain evidence="4 5">YAD2003</strain>
    </source>
</reference>
<feature type="transmembrane region" description="Helical" evidence="1">
    <location>
        <begin position="84"/>
        <end position="103"/>
    </location>
</feature>
<dbReference type="Gene3D" id="1.10.3210.10">
    <property type="entry name" value="Hypothetical protein af1432"/>
    <property type="match status" value="1"/>
</dbReference>
<dbReference type="InterPro" id="IPR003607">
    <property type="entry name" value="HD/PDEase_dom"/>
</dbReference>
<gene>
    <name evidence="4" type="ORF">SAMN02910265_02453</name>
</gene>
<evidence type="ECO:0000313" key="5">
    <source>
        <dbReference type="Proteomes" id="UP000183190"/>
    </source>
</evidence>
<dbReference type="EMBL" id="FNWV01000009">
    <property type="protein sequence ID" value="SEH74628.1"/>
    <property type="molecule type" value="Genomic_DNA"/>
</dbReference>
<proteinExistence type="predicted"/>
<dbReference type="InterPro" id="IPR006674">
    <property type="entry name" value="HD_domain"/>
</dbReference>
<evidence type="ECO:0000259" key="3">
    <source>
        <dbReference type="PROSITE" id="PS51832"/>
    </source>
</evidence>
<dbReference type="SMART" id="SM00471">
    <property type="entry name" value="HDc"/>
    <property type="match status" value="1"/>
</dbReference>